<dbReference type="GO" id="GO:0005886">
    <property type="term" value="C:plasma membrane"/>
    <property type="evidence" value="ECO:0007669"/>
    <property type="project" value="UniProtKB-SubCell"/>
</dbReference>
<dbReference type="SUPFAM" id="SSF48403">
    <property type="entry name" value="Ankyrin repeat"/>
    <property type="match status" value="1"/>
</dbReference>
<name>A0AAN9RIN5_PHACN</name>
<gene>
    <name evidence="2" type="ORF">VNO80_06094</name>
</gene>
<protein>
    <submittedName>
        <fullName evidence="2">Uncharacterized protein</fullName>
    </submittedName>
</protein>
<proteinExistence type="predicted"/>
<dbReference type="PANTHER" id="PTHR24121">
    <property type="entry name" value="NO MECHANORECEPTOR POTENTIAL C, ISOFORM D-RELATED"/>
    <property type="match status" value="1"/>
</dbReference>
<evidence type="ECO:0000313" key="3">
    <source>
        <dbReference type="Proteomes" id="UP001374584"/>
    </source>
</evidence>
<sequence length="172" mass="18982">MKNPDVETSDKSNTQITIHNQTLPPAATSDGTPSDIYCCALRGDWSKMEGIFKNDRNSVRIPLNPFDETALHVAAEAGNTKFVVELTNLMSQDDLLISNTYGMFPVHLAALSGHRTTLEHFLSQLHLLDKMAYKDIQKLFFITIGNDMFAAGVALILDINNSCTCNQLHSAP</sequence>
<dbReference type="Pfam" id="PF12796">
    <property type="entry name" value="Ank_2"/>
    <property type="match status" value="1"/>
</dbReference>
<comment type="caution">
    <text evidence="2">The sequence shown here is derived from an EMBL/GenBank/DDBJ whole genome shotgun (WGS) entry which is preliminary data.</text>
</comment>
<dbReference type="Proteomes" id="UP001374584">
    <property type="component" value="Unassembled WGS sequence"/>
</dbReference>
<evidence type="ECO:0000256" key="1">
    <source>
        <dbReference type="ARBA" id="ARBA00004413"/>
    </source>
</evidence>
<comment type="subcellular location">
    <subcellularLocation>
        <location evidence="1">Cell membrane</location>
        <topology evidence="1">Peripheral membrane protein</topology>
        <orientation evidence="1">Cytoplasmic side</orientation>
    </subcellularLocation>
</comment>
<dbReference type="AlphaFoldDB" id="A0AAN9RIN5"/>
<keyword evidence="3" id="KW-1185">Reference proteome</keyword>
<dbReference type="InterPro" id="IPR002110">
    <property type="entry name" value="Ankyrin_rpt"/>
</dbReference>
<reference evidence="2 3" key="1">
    <citation type="submission" date="2024-01" db="EMBL/GenBank/DDBJ databases">
        <title>The genomes of 5 underutilized Papilionoideae crops provide insights into root nodulation and disease resistanc.</title>
        <authorList>
            <person name="Jiang F."/>
        </authorList>
    </citation>
    <scope>NUCLEOTIDE SEQUENCE [LARGE SCALE GENOMIC DNA]</scope>
    <source>
        <strain evidence="2">JINMINGXINNONG_FW02</strain>
        <tissue evidence="2">Leaves</tissue>
    </source>
</reference>
<dbReference type="InterPro" id="IPR036770">
    <property type="entry name" value="Ankyrin_rpt-contain_sf"/>
</dbReference>
<evidence type="ECO:0000313" key="2">
    <source>
        <dbReference type="EMBL" id="KAK7372707.1"/>
    </source>
</evidence>
<organism evidence="2 3">
    <name type="scientific">Phaseolus coccineus</name>
    <name type="common">Scarlet runner bean</name>
    <name type="synonym">Phaseolus multiflorus</name>
    <dbReference type="NCBI Taxonomy" id="3886"/>
    <lineage>
        <taxon>Eukaryota</taxon>
        <taxon>Viridiplantae</taxon>
        <taxon>Streptophyta</taxon>
        <taxon>Embryophyta</taxon>
        <taxon>Tracheophyta</taxon>
        <taxon>Spermatophyta</taxon>
        <taxon>Magnoliopsida</taxon>
        <taxon>eudicotyledons</taxon>
        <taxon>Gunneridae</taxon>
        <taxon>Pentapetalae</taxon>
        <taxon>rosids</taxon>
        <taxon>fabids</taxon>
        <taxon>Fabales</taxon>
        <taxon>Fabaceae</taxon>
        <taxon>Papilionoideae</taxon>
        <taxon>50 kb inversion clade</taxon>
        <taxon>NPAAA clade</taxon>
        <taxon>indigoferoid/millettioid clade</taxon>
        <taxon>Phaseoleae</taxon>
        <taxon>Phaseolus</taxon>
    </lineage>
</organism>
<dbReference type="EMBL" id="JAYMYR010000003">
    <property type="protein sequence ID" value="KAK7372707.1"/>
    <property type="molecule type" value="Genomic_DNA"/>
</dbReference>
<accession>A0AAN9RIN5</accession>
<dbReference type="PANTHER" id="PTHR24121:SF21">
    <property type="entry name" value="ANKYRIN REPEAT FAMILY PROTEIN"/>
    <property type="match status" value="1"/>
</dbReference>
<dbReference type="Gene3D" id="1.25.40.20">
    <property type="entry name" value="Ankyrin repeat-containing domain"/>
    <property type="match status" value="1"/>
</dbReference>